<gene>
    <name evidence="1" type="ORF">CYNAS_LOCUS3080</name>
</gene>
<sequence length="180" mass="20757">MVRNSDKKRKVSKFNARNETSVAVVLFHTSGLKNSKIDDMRFSWLFARVTSWWFLRSAKAVIALPDFALTSRELLNCFKDTGFKYLFCPVKRKYLDLIIYITAIGGVKGADNTFVGLFYTNSVFCHLCYYQTNRVPPNFIVEPPRLCRNSELKRGDFYDCIDPPRKYLTVPAFAAVQVPK</sequence>
<reference evidence="1" key="1">
    <citation type="submission" date="2023-07" db="EMBL/GenBank/DDBJ databases">
        <authorList>
            <consortium name="CYATHOMIX"/>
        </authorList>
    </citation>
    <scope>NUCLEOTIDE SEQUENCE</scope>
    <source>
        <strain evidence="1">N/A</strain>
    </source>
</reference>
<dbReference type="AlphaFoldDB" id="A0AA36GE96"/>
<dbReference type="Proteomes" id="UP001176961">
    <property type="component" value="Unassembled WGS sequence"/>
</dbReference>
<evidence type="ECO:0000313" key="1">
    <source>
        <dbReference type="EMBL" id="CAJ0591097.1"/>
    </source>
</evidence>
<name>A0AA36GE96_CYLNA</name>
<protein>
    <submittedName>
        <fullName evidence="1">Uncharacterized protein</fullName>
    </submittedName>
</protein>
<comment type="caution">
    <text evidence="1">The sequence shown here is derived from an EMBL/GenBank/DDBJ whole genome shotgun (WGS) entry which is preliminary data.</text>
</comment>
<keyword evidence="2" id="KW-1185">Reference proteome</keyword>
<proteinExistence type="predicted"/>
<dbReference type="EMBL" id="CATQJL010000001">
    <property type="protein sequence ID" value="CAJ0591097.1"/>
    <property type="molecule type" value="Genomic_DNA"/>
</dbReference>
<organism evidence="1 2">
    <name type="scientific">Cylicocyclus nassatus</name>
    <name type="common">Nematode worm</name>
    <dbReference type="NCBI Taxonomy" id="53992"/>
    <lineage>
        <taxon>Eukaryota</taxon>
        <taxon>Metazoa</taxon>
        <taxon>Ecdysozoa</taxon>
        <taxon>Nematoda</taxon>
        <taxon>Chromadorea</taxon>
        <taxon>Rhabditida</taxon>
        <taxon>Rhabditina</taxon>
        <taxon>Rhabditomorpha</taxon>
        <taxon>Strongyloidea</taxon>
        <taxon>Strongylidae</taxon>
        <taxon>Cylicocyclus</taxon>
    </lineage>
</organism>
<evidence type="ECO:0000313" key="2">
    <source>
        <dbReference type="Proteomes" id="UP001176961"/>
    </source>
</evidence>
<accession>A0AA36GE96</accession>